<proteinExistence type="predicted"/>
<evidence type="ECO:0000313" key="4">
    <source>
        <dbReference type="Proteomes" id="UP000219565"/>
    </source>
</evidence>
<dbReference type="Gene3D" id="3.30.70.270">
    <property type="match status" value="1"/>
</dbReference>
<dbReference type="InterPro" id="IPR043128">
    <property type="entry name" value="Rev_trsase/Diguanyl_cyclase"/>
</dbReference>
<name>A0A285L9L9_9NOCA</name>
<dbReference type="RefSeq" id="WP_097245596.1">
    <property type="nucleotide sequence ID" value="NZ_JAMTCV010000015.1"/>
</dbReference>
<dbReference type="EMBL" id="OBEG01000003">
    <property type="protein sequence ID" value="SNY81640.1"/>
    <property type="molecule type" value="Genomic_DNA"/>
</dbReference>
<evidence type="ECO:0000259" key="2">
    <source>
        <dbReference type="PROSITE" id="PS50887"/>
    </source>
</evidence>
<dbReference type="Pfam" id="PF00989">
    <property type="entry name" value="PAS"/>
    <property type="match status" value="1"/>
</dbReference>
<dbReference type="InterPro" id="IPR052155">
    <property type="entry name" value="Biofilm_reg_signaling"/>
</dbReference>
<accession>A0A285L9L9</accession>
<feature type="domain" description="GGDEF" evidence="2">
    <location>
        <begin position="301"/>
        <end position="432"/>
    </location>
</feature>
<dbReference type="SUPFAM" id="SSF55073">
    <property type="entry name" value="Nucleotide cyclase"/>
    <property type="match status" value="1"/>
</dbReference>
<dbReference type="SMART" id="SM00267">
    <property type="entry name" value="GGDEF"/>
    <property type="match status" value="1"/>
</dbReference>
<dbReference type="CDD" id="cd00130">
    <property type="entry name" value="PAS"/>
    <property type="match status" value="2"/>
</dbReference>
<keyword evidence="4" id="KW-1185">Reference proteome</keyword>
<evidence type="ECO:0000313" key="3">
    <source>
        <dbReference type="EMBL" id="SNY81640.1"/>
    </source>
</evidence>
<dbReference type="CDD" id="cd01949">
    <property type="entry name" value="GGDEF"/>
    <property type="match status" value="1"/>
</dbReference>
<dbReference type="PANTHER" id="PTHR44757">
    <property type="entry name" value="DIGUANYLATE CYCLASE DGCP"/>
    <property type="match status" value="1"/>
</dbReference>
<dbReference type="PANTHER" id="PTHR44757:SF2">
    <property type="entry name" value="BIOFILM ARCHITECTURE MAINTENANCE PROTEIN MBAA"/>
    <property type="match status" value="1"/>
</dbReference>
<dbReference type="SUPFAM" id="SSF55785">
    <property type="entry name" value="PYP-like sensor domain (PAS domain)"/>
    <property type="match status" value="2"/>
</dbReference>
<dbReference type="STRING" id="1379680.GCA_001612615_04894"/>
<reference evidence="4" key="1">
    <citation type="submission" date="2017-09" db="EMBL/GenBank/DDBJ databases">
        <authorList>
            <person name="Varghese N."/>
            <person name="Submissions S."/>
        </authorList>
    </citation>
    <scope>NUCLEOTIDE SEQUENCE [LARGE SCALE GENOMIC DNA]</scope>
    <source>
        <strain evidence="4">DSM 45537</strain>
    </source>
</reference>
<dbReference type="AlphaFoldDB" id="A0A285L9L9"/>
<dbReference type="InterPro" id="IPR013767">
    <property type="entry name" value="PAS_fold"/>
</dbReference>
<dbReference type="Pfam" id="PF08448">
    <property type="entry name" value="PAS_4"/>
    <property type="match status" value="1"/>
</dbReference>
<dbReference type="PROSITE" id="PS50887">
    <property type="entry name" value="GGDEF"/>
    <property type="match status" value="1"/>
</dbReference>
<dbReference type="Pfam" id="PF00990">
    <property type="entry name" value="GGDEF"/>
    <property type="match status" value="1"/>
</dbReference>
<dbReference type="GO" id="GO:0006355">
    <property type="term" value="P:regulation of DNA-templated transcription"/>
    <property type="evidence" value="ECO:0007669"/>
    <property type="project" value="InterPro"/>
</dbReference>
<dbReference type="InterPro" id="IPR035965">
    <property type="entry name" value="PAS-like_dom_sf"/>
</dbReference>
<organism evidence="3 4">
    <name type="scientific">Nocardia amikacinitolerans</name>
    <dbReference type="NCBI Taxonomy" id="756689"/>
    <lineage>
        <taxon>Bacteria</taxon>
        <taxon>Bacillati</taxon>
        <taxon>Actinomycetota</taxon>
        <taxon>Actinomycetes</taxon>
        <taxon>Mycobacteriales</taxon>
        <taxon>Nocardiaceae</taxon>
        <taxon>Nocardia</taxon>
    </lineage>
</organism>
<dbReference type="Gene3D" id="3.30.450.20">
    <property type="entry name" value="PAS domain"/>
    <property type="match status" value="2"/>
</dbReference>
<sequence length="432" mass="46447">MDENKTMVGDPEQVAERYRSLVEHSPDAICVHEGGVVVYLNPAGVRLLAARSADEIVGRPVSDFVAPDSVASTLARIEGSPSTGDASKRAVLTLLRADGARIPVQTVSVLTIWQGRRAYQVVLHDLSAQHAAEQAQRRAEQHFTAIVSQLEEGVVVISRQGMIESINPAAVRIFGCRGVQLVGARFDALPLRMVDSDGVPLPPTRHPVARTMATGEPVTRFVFGVDGTDHHRRWLAGNCRLLEPTDRRSPVVSSFTDITATRASQRELQYQATHDGLTGLLNRPTILSDLETALAHPAGGPLSAVLFVDLDGFKAINDSHGHVVGDVVLQIVAQRLLRAVRRGDLVGRLGGDEFLVLLGGHELGPEAVIQRLAASVAEPIVAQGHRLAVRASIGVTLIVPGDPRTATEILHDADTAMYHQKAHPIQLDAVNQ</sequence>
<gene>
    <name evidence="3" type="ORF">SAMN04244553_3242</name>
</gene>
<dbReference type="InterPro" id="IPR029787">
    <property type="entry name" value="Nucleotide_cyclase"/>
</dbReference>
<dbReference type="PROSITE" id="PS50112">
    <property type="entry name" value="PAS"/>
    <property type="match status" value="1"/>
</dbReference>
<dbReference type="Proteomes" id="UP000219565">
    <property type="component" value="Unassembled WGS sequence"/>
</dbReference>
<dbReference type="NCBIfam" id="TIGR00254">
    <property type="entry name" value="GGDEF"/>
    <property type="match status" value="1"/>
</dbReference>
<dbReference type="InterPro" id="IPR013656">
    <property type="entry name" value="PAS_4"/>
</dbReference>
<feature type="domain" description="PAS" evidence="1">
    <location>
        <begin position="139"/>
        <end position="183"/>
    </location>
</feature>
<dbReference type="NCBIfam" id="TIGR00229">
    <property type="entry name" value="sensory_box"/>
    <property type="match status" value="2"/>
</dbReference>
<protein>
    <submittedName>
        <fullName evidence="3">PAS domain S-box-containing protein/diguanylate cyclase (GGDEF) domain-containing protein</fullName>
    </submittedName>
</protein>
<dbReference type="SMART" id="SM00091">
    <property type="entry name" value="PAS"/>
    <property type="match status" value="2"/>
</dbReference>
<evidence type="ECO:0000259" key="1">
    <source>
        <dbReference type="PROSITE" id="PS50112"/>
    </source>
</evidence>
<dbReference type="InterPro" id="IPR000160">
    <property type="entry name" value="GGDEF_dom"/>
</dbReference>
<dbReference type="InterPro" id="IPR000014">
    <property type="entry name" value="PAS"/>
</dbReference>
<dbReference type="OrthoDB" id="23692at2"/>